<accession>B5U543</accession>
<keyword evidence="2" id="KW-1185">Reference proteome</keyword>
<dbReference type="RefSeq" id="YP_002242130.1">
    <property type="nucleotide sequence ID" value="NC_011292.1"/>
</dbReference>
<dbReference type="KEGG" id="vg:6940775"/>
<evidence type="ECO:0000313" key="2">
    <source>
        <dbReference type="Proteomes" id="UP000002183"/>
    </source>
</evidence>
<reference evidence="1 2" key="1">
    <citation type="submission" date="2008-09" db="EMBL/GenBank/DDBJ databases">
        <authorList>
            <person name="Tantoco A.T."/>
            <person name="Edgar R.H."/>
            <person name="Ko C."/>
            <person name="Chambers R.A."/>
            <person name="Jacobs-Sera D."/>
            <person name="Hendrix R.W."/>
            <person name="Hatfull G.F."/>
        </authorList>
    </citation>
    <scope>NUCLEOTIDE SEQUENCE [LARGE SCALE GENOMIC DNA]</scope>
</reference>
<dbReference type="EMBL" id="FJ174691">
    <property type="protein sequence ID" value="ACI12489.1"/>
    <property type="molecule type" value="Genomic_DNA"/>
</dbReference>
<gene>
    <name evidence="1" type="primary">73</name>
    <name evidence="1" type="ORF">KONSTANTINE_73</name>
</gene>
<dbReference type="Proteomes" id="UP000002183">
    <property type="component" value="Segment"/>
</dbReference>
<sequence length="53" mass="6181">MSGFGFHDADAEILRRKAIREDLERQWIEDKQAAFDEWAEEQAKIPGSGVYRL</sequence>
<proteinExistence type="predicted"/>
<dbReference type="GeneID" id="6940775"/>
<protein>
    <submittedName>
        <fullName evidence="1">Uncharacterized protein</fullName>
    </submittedName>
</protein>
<evidence type="ECO:0000313" key="1">
    <source>
        <dbReference type="EMBL" id="ACI12489.1"/>
    </source>
</evidence>
<organism evidence="1 2">
    <name type="scientific">Mycobacterium phage Konstantine</name>
    <dbReference type="NCBI Taxonomy" id="563121"/>
    <lineage>
        <taxon>Viruses</taxon>
        <taxon>Duplodnaviria</taxon>
        <taxon>Heunggongvirae</taxon>
        <taxon>Uroviricota</taxon>
        <taxon>Caudoviricetes</taxon>
        <taxon>Konstantinevirus</taxon>
        <taxon>Konstantinevirus konstantine</taxon>
    </lineage>
</organism>
<name>B5U543_9CAUD</name>